<dbReference type="RefSeq" id="WP_260900370.1">
    <property type="nucleotide sequence ID" value="NZ_JAOCZP010000001.1"/>
</dbReference>
<organism evidence="2 3">
    <name type="scientific">Chelativorans salis</name>
    <dbReference type="NCBI Taxonomy" id="2978478"/>
    <lineage>
        <taxon>Bacteria</taxon>
        <taxon>Pseudomonadati</taxon>
        <taxon>Pseudomonadota</taxon>
        <taxon>Alphaproteobacteria</taxon>
        <taxon>Hyphomicrobiales</taxon>
        <taxon>Phyllobacteriaceae</taxon>
        <taxon>Chelativorans</taxon>
    </lineage>
</organism>
<evidence type="ECO:0000313" key="2">
    <source>
        <dbReference type="EMBL" id="MCT7374019.1"/>
    </source>
</evidence>
<comment type="caution">
    <text evidence="2">The sequence shown here is derived from an EMBL/GenBank/DDBJ whole genome shotgun (WGS) entry which is preliminary data.</text>
</comment>
<accession>A0ABT2LI85</accession>
<name>A0ABT2LI85_9HYPH</name>
<sequence>MPVPLARKGVWAAGVVVVLVTLFVIGLPLVASTQIVRDGIAYQMSAWSGYRVQLGDTPDIRVWPFRAVLHEVSLSDWSEANPQPVLEAEQVQVDLSALAALRGEIVFTKMRLIQPVLRLRGREGALRLTPPQSWGRLSRSVTAARGVVSAAPTEPDTSALPSDTFGEVEFVDARITTRVGGRSRDIVTSLAGVFNWPALNRQASLSAKGIWRGENVTLEAASSQPLVLLGGGSAPVNFSLTSTPATASFSGIANFSGKNFVDGQLDFSAPSLNRLVEWTHSVSLPGTRVGPVTVAARVTGDMSRLKFEDATLGLDNSTGKGLLDVSLGPGRPSVVGTLAFDTLNLHALYDTFSPFSPDTPPVGGAPPSMNPRGYDFDLRFSAANARFNAANLADVAAAVKVKDGLSTFDISDATAFGGTIQLGVRADRTGGSEVVEIRMRGEEVDVAQLAQTFEVKQLVPQARGTLSVVLKGTGNNLDTVLETAEGSVSATFGAGSVPGLSLETFLQRSEEGDFFPLGAMGEGALPISRAEIKATLSKGVARIDQAEAFSGQHRIALDGLVPFASRGLALYGTLSSLDGADPRFESPLTFFVGGSWSTPFIASFLSPAREGR</sequence>
<dbReference type="Proteomes" id="UP001320831">
    <property type="component" value="Unassembled WGS sequence"/>
</dbReference>
<keyword evidence="1" id="KW-0812">Transmembrane</keyword>
<gene>
    <name evidence="2" type="ORF">N5A92_03080</name>
</gene>
<evidence type="ECO:0000313" key="3">
    <source>
        <dbReference type="Proteomes" id="UP001320831"/>
    </source>
</evidence>
<feature type="transmembrane region" description="Helical" evidence="1">
    <location>
        <begin position="9"/>
        <end position="31"/>
    </location>
</feature>
<dbReference type="InterPro" id="IPR052894">
    <property type="entry name" value="AsmA-related"/>
</dbReference>
<dbReference type="PANTHER" id="PTHR30441:SF4">
    <property type="entry name" value="PROTEIN ASMA"/>
    <property type="match status" value="1"/>
</dbReference>
<keyword evidence="1" id="KW-1133">Transmembrane helix</keyword>
<dbReference type="EMBL" id="JAOCZP010000001">
    <property type="protein sequence ID" value="MCT7374019.1"/>
    <property type="molecule type" value="Genomic_DNA"/>
</dbReference>
<keyword evidence="3" id="KW-1185">Reference proteome</keyword>
<dbReference type="PANTHER" id="PTHR30441">
    <property type="entry name" value="DUF748 DOMAIN-CONTAINING PROTEIN"/>
    <property type="match status" value="1"/>
</dbReference>
<keyword evidence="1" id="KW-0472">Membrane</keyword>
<reference evidence="2 3" key="1">
    <citation type="submission" date="2022-09" db="EMBL/GenBank/DDBJ databases">
        <title>Chelativorans salina sp. nov., a novel slightly halophilic bacterium isolated from a saline lake sediment enrichment.</title>
        <authorList>
            <person name="Gao L."/>
            <person name="Fang B.-Z."/>
            <person name="Li W.-J."/>
        </authorList>
    </citation>
    <scope>NUCLEOTIDE SEQUENCE [LARGE SCALE GENOMIC DNA]</scope>
    <source>
        <strain evidence="2 3">EGI FJ00035</strain>
    </source>
</reference>
<evidence type="ECO:0000256" key="1">
    <source>
        <dbReference type="SAM" id="Phobius"/>
    </source>
</evidence>
<proteinExistence type="predicted"/>
<protein>
    <submittedName>
        <fullName evidence="2">AsmA family protein</fullName>
    </submittedName>
</protein>